<dbReference type="SMART" id="SM00570">
    <property type="entry name" value="AWS"/>
    <property type="match status" value="1"/>
</dbReference>
<dbReference type="SUPFAM" id="SSF51045">
    <property type="entry name" value="WW domain"/>
    <property type="match status" value="1"/>
</dbReference>
<feature type="compositionally biased region" description="Polar residues" evidence="17">
    <location>
        <begin position="1513"/>
        <end position="1532"/>
    </location>
</feature>
<dbReference type="SMART" id="SM00317">
    <property type="entry name" value="SET"/>
    <property type="match status" value="1"/>
</dbReference>
<dbReference type="SMART" id="SM00508">
    <property type="entry name" value="PostSET"/>
    <property type="match status" value="1"/>
</dbReference>
<feature type="compositionally biased region" description="Low complexity" evidence="17">
    <location>
        <begin position="986"/>
        <end position="995"/>
    </location>
</feature>
<name>W4VRR6_9DIPT</name>
<dbReference type="PANTHER" id="PTHR46711">
    <property type="entry name" value="HISTONE-LYSINE N-METHYLTRANSFERASE SETD2"/>
    <property type="match status" value="1"/>
</dbReference>
<keyword evidence="11" id="KW-0221">Differentiation</keyword>
<dbReference type="Pfam" id="PF08236">
    <property type="entry name" value="SRI"/>
    <property type="match status" value="1"/>
</dbReference>
<dbReference type="PROSITE" id="PS50280">
    <property type="entry name" value="SET"/>
    <property type="match status" value="1"/>
</dbReference>
<feature type="non-terminal residue" evidence="22">
    <location>
        <position position="1"/>
    </location>
</feature>
<keyword evidence="4" id="KW-0158">Chromosome</keyword>
<feature type="compositionally biased region" description="Low complexity" evidence="17">
    <location>
        <begin position="2019"/>
        <end position="2048"/>
    </location>
</feature>
<evidence type="ECO:0000313" key="22">
    <source>
        <dbReference type="EMBL" id="JAB59591.1"/>
    </source>
</evidence>
<feature type="compositionally biased region" description="Polar residues" evidence="17">
    <location>
        <begin position="257"/>
        <end position="266"/>
    </location>
</feature>
<evidence type="ECO:0000256" key="8">
    <source>
        <dbReference type="ARBA" id="ARBA00022679"/>
    </source>
</evidence>
<organism evidence="22">
    <name type="scientific">Corethrella appendiculata</name>
    <dbReference type="NCBI Taxonomy" id="1370023"/>
    <lineage>
        <taxon>Eukaryota</taxon>
        <taxon>Metazoa</taxon>
        <taxon>Ecdysozoa</taxon>
        <taxon>Arthropoda</taxon>
        <taxon>Hexapoda</taxon>
        <taxon>Insecta</taxon>
        <taxon>Pterygota</taxon>
        <taxon>Neoptera</taxon>
        <taxon>Endopterygota</taxon>
        <taxon>Diptera</taxon>
        <taxon>Nematocera</taxon>
        <taxon>Culicoidea</taxon>
        <taxon>Chaoboridae</taxon>
        <taxon>Corethrella</taxon>
    </lineage>
</organism>
<feature type="compositionally biased region" description="Basic and acidic residues" evidence="17">
    <location>
        <begin position="922"/>
        <end position="940"/>
    </location>
</feature>
<evidence type="ECO:0000256" key="12">
    <source>
        <dbReference type="ARBA" id="ARBA00022833"/>
    </source>
</evidence>
<dbReference type="PROSITE" id="PS50868">
    <property type="entry name" value="POST_SET"/>
    <property type="match status" value="1"/>
</dbReference>
<keyword evidence="6" id="KW-0597">Phosphoprotein</keyword>
<evidence type="ECO:0000256" key="16">
    <source>
        <dbReference type="ARBA" id="ARBA00023242"/>
    </source>
</evidence>
<dbReference type="InterPro" id="IPR046341">
    <property type="entry name" value="SET_dom_sf"/>
</dbReference>
<evidence type="ECO:0000256" key="5">
    <source>
        <dbReference type="ARBA" id="ARBA00022473"/>
    </source>
</evidence>
<feature type="region of interest" description="Disordered" evidence="17">
    <location>
        <begin position="1"/>
        <end position="122"/>
    </location>
</feature>
<evidence type="ECO:0000256" key="1">
    <source>
        <dbReference type="ARBA" id="ARBA00004123"/>
    </source>
</evidence>
<dbReference type="InterPro" id="IPR013257">
    <property type="entry name" value="SRI"/>
</dbReference>
<evidence type="ECO:0000256" key="15">
    <source>
        <dbReference type="ARBA" id="ARBA00023163"/>
    </source>
</evidence>
<sequence length="2168" mass="243928">SEAIPVQSTTASSSEITENVEKPSSVEAEKQPEENPPARLIKITRRSATSEPSVPASAPTTSSEKVPEEQPEEPHAKIVKITRRSAANESTSIENSPKSTKKLPRKPVAKNTEQTEETAIQESKEKIEILQIVSKIQTPESKSIDPELQDTISKIAKLPSKKSARKLIVEVREESIEIVETKLTEIGRKISQEMSSNSSDSSSCEASKTEPKESAKIFPKRTGKKSIGEPAPSDSDSSKSSDIVSLEKPTDQPPKTLENQSPQASVKKTPKKSGKKSPEEPPKLTESADLKVSKSDETISQETVAKIKITSDAIPAKTVEKQTPEKPAKSSKKIAKISTVETAKEVTTAESKPAEIIERVPQETPSKSGESLVIQDIVEKSAISSKKLRRKSTVEVPKERAVIELKPVEISDNVSQEVDTNLTPSISIEIQTKDTVEKSTKPTKKPGRKSTVEVPKEPPVFESTPVEITENVTQEVAEMPSNSMTPETAEKPAKSSKKSGRKSVAEISKDPTTIEPKPIEIVEKNPVPPENDEKIPKSSKKSARKSPVDVAKDPTALEPIKSSEAMFQEIVAKAKQSIDSMSPKTSENIVQETDTKLVKKSGRKSASEAAKEPTIIEVKPAETTDEKVVQKSEEKNSKKSSKKSMTETAKILTESEPSKTSEATEQVIEKPFNPSSSEIISQEIAEKTPKPSKKSSKKSAIETPKEPILVEEMLPKLIKKISKKSSPTETPCKEQTIIETPKELTEIPTQAEIPIVEESSLLSEQNIPRARGRPGRKTKEKSKQPSSETPTSSESNESSMLETPEVPAEASEIIPEPIVVQNEDKTGPPTTTTDEKILEIPSEIVQEIPAPQSKSEATEEPPKKTKSIRSRETSPTAKRPKSNKKSIESAEISPEDSQSSIVKIKDEQLDSPKPKKKASRWSKIDDDKFRPTKSEDEKLDIKEEIANIFPQKFGSEVQTAAAIKTEEFLPATEIPPTASFELYDENSTNSSSDNSKLTDMRGDDNDDSGIRRRSKRIKTISSQNKRSVGHGLVKDKDKFVKKSTNISLGIDSKILKDAITGSIGSVSLSDTQLPSAESYEIENKNRSSTAVVDIELSEEYIRDMEEKLSKFETIRENMYHCDRNISKEAKKMTCDCFLTQDEAERGELGCGEDCLNRLLMIECGSRCAVGERCTNKRFQRTEYANCQVFRTEKKGFGIQANLEIQPGEFIMEYVGEVLNGEQFEIRADTYSKEKNRHYYFMALRSDAIIDATIKGNISRFINHSCDPNAETQKWTVNGELRIGFFSTKYIMPGEEITFDYQFQRYGKQAQKCYCEAETCRGWIGAEPDSDLSDEEEEEQAAIEKPPVPQDKEAAEESITALPAEKQLETAVKAEVTVEKKKRTYRRKAREIRDDPDLDDEISRLQQTGLKNQAHTLKLSRLMVRAKDAKPRTRLLTLLKSGELPCRRLFLDYHGLRLIYGWISEMSETIEFLTFQVQILETLERLPIPNKTMLKDSKILQTVEKWAINDKFSSESNSPNDGSDSNESKQLIESTASSSASKVVVPPQQDDKTVKQLRERISLLAARLLISWETLKEVFRIPKKERIEQMKEHEREADLRYKSLGLDAQEPKIDRFKEKAMLKFKRMNEMREREREIFLKRSAGASKFESLSKHQRRHLFEMKVAKEEADKRNQELWMLHENNCMKFGLNPHLVPPTDVPAMMNPATGEYFSYDNRLLPTPPSHAYFKVSAPPKSTNPKDYELPKIDLPPLWKFAIDTKGQIYYYHVKDRISQWEIPVKTIPACNLISPKRGNIDDYPITSDSSTTDTCDSSEEELNHHLETLLRKKRKKFNLDLEDIISKASDITEELKSSIEKLEAGVEETSHQETENSSLIDTFNLSADTDLLNAKKKKKRSFKLVQQRIINPRTEEDKLYGQIEMKRYKETKEKLRKRKEEIKRIRYAMRQSELGDKDSSLIEKTLSDYSLLNEDDVIVSEKLVEDNCIVDELDIISKTKATKKVTPYEEWKKIESKLRSQKKRSSSSSTSATTTTTAAATTSTSSTSSSSSSSKHSSKKKKISENTPSIDPNSEEARKIKDKFRNEISKVIVQQLTSYMKDSCLIGRITNNDDFKHLARKLTHFVMLKELKHCDNTIVELIATESVKTKAREFIKKYMAKYGETYIRGENEPDF</sequence>
<keyword evidence="8" id="KW-0808">Transferase</keyword>
<accession>W4VRR6</accession>
<keyword evidence="16" id="KW-0539">Nucleus</keyword>
<dbReference type="EMBL" id="GANO01000280">
    <property type="protein sequence ID" value="JAB59591.1"/>
    <property type="molecule type" value="mRNA"/>
</dbReference>
<keyword evidence="10" id="KW-0479">Metal-binding</keyword>
<dbReference type="InterPro" id="IPR001214">
    <property type="entry name" value="SET_dom"/>
</dbReference>
<dbReference type="GO" id="GO:0032259">
    <property type="term" value="P:methylation"/>
    <property type="evidence" value="ECO:0007669"/>
    <property type="project" value="UniProtKB-KW"/>
</dbReference>
<dbReference type="GO" id="GO:0030154">
    <property type="term" value="P:cell differentiation"/>
    <property type="evidence" value="ECO:0007669"/>
    <property type="project" value="UniProtKB-KW"/>
</dbReference>
<evidence type="ECO:0000256" key="11">
    <source>
        <dbReference type="ARBA" id="ARBA00022782"/>
    </source>
</evidence>
<dbReference type="InterPro" id="IPR006560">
    <property type="entry name" value="AWS_dom"/>
</dbReference>
<feature type="domain" description="Post-SET" evidence="20">
    <location>
        <begin position="1308"/>
        <end position="1324"/>
    </location>
</feature>
<evidence type="ECO:0000256" key="3">
    <source>
        <dbReference type="ARBA" id="ARBA00012178"/>
    </source>
</evidence>
<feature type="region of interest" description="Disordered" evidence="17">
    <location>
        <begin position="1510"/>
        <end position="1550"/>
    </location>
</feature>
<feature type="domain" description="AWS" evidence="21">
    <location>
        <begin position="1129"/>
        <end position="1182"/>
    </location>
</feature>
<dbReference type="InterPro" id="IPR038190">
    <property type="entry name" value="SRI_sf"/>
</dbReference>
<dbReference type="GO" id="GO:0006355">
    <property type="term" value="P:regulation of DNA-templated transcription"/>
    <property type="evidence" value="ECO:0007669"/>
    <property type="project" value="InterPro"/>
</dbReference>
<evidence type="ECO:0000256" key="6">
    <source>
        <dbReference type="ARBA" id="ARBA00022553"/>
    </source>
</evidence>
<feature type="compositionally biased region" description="Basic and acidic residues" evidence="17">
    <location>
        <begin position="619"/>
        <end position="637"/>
    </location>
</feature>
<evidence type="ECO:0000259" key="18">
    <source>
        <dbReference type="PROSITE" id="PS50020"/>
    </source>
</evidence>
<dbReference type="InterPro" id="IPR003616">
    <property type="entry name" value="Post-SET_dom"/>
</dbReference>
<dbReference type="Gene3D" id="2.170.270.10">
    <property type="entry name" value="SET domain"/>
    <property type="match status" value="1"/>
</dbReference>
<evidence type="ECO:0000256" key="2">
    <source>
        <dbReference type="ARBA" id="ARBA00004286"/>
    </source>
</evidence>
<feature type="compositionally biased region" description="Low complexity" evidence="17">
    <location>
        <begin position="192"/>
        <end position="206"/>
    </location>
</feature>
<dbReference type="Pfam" id="PF00856">
    <property type="entry name" value="SET"/>
    <property type="match status" value="1"/>
</dbReference>
<evidence type="ECO:0000256" key="17">
    <source>
        <dbReference type="SAM" id="MobiDB-lite"/>
    </source>
</evidence>
<dbReference type="CDD" id="cd00201">
    <property type="entry name" value="WW"/>
    <property type="match status" value="1"/>
</dbReference>
<dbReference type="Pfam" id="PF00397">
    <property type="entry name" value="WW"/>
    <property type="match status" value="1"/>
</dbReference>
<dbReference type="PANTHER" id="PTHR46711:SF1">
    <property type="entry name" value="HISTONE-LYSINE N-METHYLTRANSFERASE SETD2"/>
    <property type="match status" value="1"/>
</dbReference>
<keyword evidence="12" id="KW-0862">Zinc</keyword>
<feature type="compositionally biased region" description="Polar residues" evidence="17">
    <location>
        <begin position="470"/>
        <end position="486"/>
    </location>
</feature>
<evidence type="ECO:0000256" key="4">
    <source>
        <dbReference type="ARBA" id="ARBA00022454"/>
    </source>
</evidence>
<dbReference type="InterPro" id="IPR001202">
    <property type="entry name" value="WW_dom"/>
</dbReference>
<dbReference type="SMART" id="SM00456">
    <property type="entry name" value="WW"/>
    <property type="match status" value="1"/>
</dbReference>
<feature type="compositionally biased region" description="Basic and acidic residues" evidence="17">
    <location>
        <begin position="65"/>
        <end position="76"/>
    </location>
</feature>
<dbReference type="EC" id="2.1.1.359" evidence="3"/>
<protein>
    <recommendedName>
        <fullName evidence="3">[histone H3]-lysine(36) N-trimethyltransferase</fullName>
        <ecNumber evidence="3">2.1.1.359</ecNumber>
    </recommendedName>
</protein>
<feature type="region of interest" description="Disordered" evidence="17">
    <location>
        <begin position="1325"/>
        <end position="1356"/>
    </location>
</feature>
<dbReference type="Pfam" id="PF17907">
    <property type="entry name" value="AWS"/>
    <property type="match status" value="1"/>
</dbReference>
<feature type="compositionally biased region" description="Low complexity" evidence="17">
    <location>
        <begin position="47"/>
        <end position="64"/>
    </location>
</feature>
<feature type="region of interest" description="Disordered" evidence="17">
    <location>
        <begin position="425"/>
        <end position="560"/>
    </location>
</feature>
<dbReference type="GO" id="GO:0046872">
    <property type="term" value="F:metal ion binding"/>
    <property type="evidence" value="ECO:0007669"/>
    <property type="project" value="UniProtKB-KW"/>
</dbReference>
<feature type="compositionally biased region" description="Polar residues" evidence="17">
    <location>
        <begin position="1"/>
        <end position="17"/>
    </location>
</feature>
<feature type="domain" description="WW" evidence="18">
    <location>
        <begin position="1745"/>
        <end position="1778"/>
    </location>
</feature>
<keyword evidence="13" id="KW-0156">Chromatin regulator</keyword>
<feature type="compositionally biased region" description="Basic residues" evidence="17">
    <location>
        <begin position="99"/>
        <end position="108"/>
    </location>
</feature>
<dbReference type="InterPro" id="IPR036020">
    <property type="entry name" value="WW_dom_sf"/>
</dbReference>
<dbReference type="GO" id="GO:0140955">
    <property type="term" value="F:histone H3K36 trimethyltransferase activity"/>
    <property type="evidence" value="ECO:0007669"/>
    <property type="project" value="UniProtKB-EC"/>
</dbReference>
<evidence type="ECO:0000256" key="13">
    <source>
        <dbReference type="ARBA" id="ARBA00022853"/>
    </source>
</evidence>
<evidence type="ECO:0000256" key="14">
    <source>
        <dbReference type="ARBA" id="ARBA00023015"/>
    </source>
</evidence>
<evidence type="ECO:0000256" key="7">
    <source>
        <dbReference type="ARBA" id="ARBA00022603"/>
    </source>
</evidence>
<feature type="compositionally biased region" description="Acidic residues" evidence="17">
    <location>
        <begin position="1327"/>
        <end position="1340"/>
    </location>
</feature>
<feature type="compositionally biased region" description="Basic residues" evidence="17">
    <location>
        <begin position="770"/>
        <end position="780"/>
    </location>
</feature>
<dbReference type="GO" id="GO:0005694">
    <property type="term" value="C:chromosome"/>
    <property type="evidence" value="ECO:0007669"/>
    <property type="project" value="UniProtKB-SubCell"/>
</dbReference>
<dbReference type="CDD" id="cd19172">
    <property type="entry name" value="SET_SETD2"/>
    <property type="match status" value="1"/>
</dbReference>
<reference evidence="22" key="1">
    <citation type="journal article" date="2014" name="Insect Biochem. Mol. Biol.">
        <title>An insight into the sialome of the frog biting fly, Corethrella appendiculata.</title>
        <authorList>
            <person name="Ribeiro J.M.C."/>
            <person name="Chagas A.C."/>
            <person name="Pham V.M."/>
            <person name="Lounibos L.P."/>
            <person name="Calvo E."/>
        </authorList>
    </citation>
    <scope>NUCLEOTIDE SEQUENCE</scope>
    <source>
        <tissue evidence="22">Salivary glands</tissue>
    </source>
</reference>
<feature type="compositionally biased region" description="Basic and acidic residues" evidence="17">
    <location>
        <begin position="431"/>
        <end position="440"/>
    </location>
</feature>
<feature type="compositionally biased region" description="Basic and acidic residues" evidence="17">
    <location>
        <begin position="903"/>
        <end position="913"/>
    </location>
</feature>
<evidence type="ECO:0000256" key="10">
    <source>
        <dbReference type="ARBA" id="ARBA00022723"/>
    </source>
</evidence>
<keyword evidence="15" id="KW-0804">Transcription</keyword>
<feature type="compositionally biased region" description="Low complexity" evidence="17">
    <location>
        <begin position="785"/>
        <end position="799"/>
    </location>
</feature>
<feature type="compositionally biased region" description="Polar residues" evidence="17">
    <location>
        <begin position="577"/>
        <end position="592"/>
    </location>
</feature>
<feature type="region of interest" description="Disordered" evidence="17">
    <location>
        <begin position="575"/>
        <end position="940"/>
    </location>
</feature>
<dbReference type="Gene3D" id="1.10.1740.100">
    <property type="entry name" value="Set2, Rpb1 interacting domain"/>
    <property type="match status" value="1"/>
</dbReference>
<dbReference type="PROSITE" id="PS50020">
    <property type="entry name" value="WW_DOMAIN_2"/>
    <property type="match status" value="1"/>
</dbReference>
<keyword evidence="14" id="KW-0805">Transcription regulation</keyword>
<feature type="region of interest" description="Disordered" evidence="17">
    <location>
        <begin position="184"/>
        <end position="302"/>
    </location>
</feature>
<keyword evidence="7" id="KW-0489">Methyltransferase</keyword>
<feature type="domain" description="SET" evidence="19">
    <location>
        <begin position="1184"/>
        <end position="1301"/>
    </location>
</feature>
<keyword evidence="5" id="KW-0217">Developmental protein</keyword>
<dbReference type="FunFam" id="2.170.270.10:FF:000016">
    <property type="entry name" value="Histone-lysine N-methyltransferase"/>
    <property type="match status" value="1"/>
</dbReference>
<proteinExistence type="evidence at transcript level"/>
<feature type="compositionally biased region" description="Polar residues" evidence="17">
    <location>
        <begin position="85"/>
        <end position="98"/>
    </location>
</feature>
<dbReference type="InterPro" id="IPR044437">
    <property type="entry name" value="SETD2/Set2_SET"/>
</dbReference>
<dbReference type="GO" id="GO:0005634">
    <property type="term" value="C:nucleus"/>
    <property type="evidence" value="ECO:0007669"/>
    <property type="project" value="UniProtKB-SubCell"/>
</dbReference>
<dbReference type="Gene3D" id="2.20.70.10">
    <property type="match status" value="1"/>
</dbReference>
<evidence type="ECO:0000259" key="20">
    <source>
        <dbReference type="PROSITE" id="PS50868"/>
    </source>
</evidence>
<keyword evidence="9" id="KW-0949">S-adenosyl-L-methionine</keyword>
<evidence type="ECO:0000259" key="21">
    <source>
        <dbReference type="PROSITE" id="PS51215"/>
    </source>
</evidence>
<feature type="region of interest" description="Disordered" evidence="17">
    <location>
        <begin position="975"/>
        <end position="1013"/>
    </location>
</feature>
<feature type="compositionally biased region" description="Basic and acidic residues" evidence="17">
    <location>
        <begin position="276"/>
        <end position="297"/>
    </location>
</feature>
<dbReference type="SUPFAM" id="SSF82199">
    <property type="entry name" value="SET domain"/>
    <property type="match status" value="1"/>
</dbReference>
<evidence type="ECO:0000259" key="19">
    <source>
        <dbReference type="PROSITE" id="PS50280"/>
    </source>
</evidence>
<comment type="subcellular location">
    <subcellularLocation>
        <location evidence="2">Chromosome</location>
    </subcellularLocation>
    <subcellularLocation>
        <location evidence="1">Nucleus</location>
    </subcellularLocation>
</comment>
<feature type="region of interest" description="Disordered" evidence="17">
    <location>
        <begin position="2009"/>
        <end position="2070"/>
    </location>
</feature>
<dbReference type="PROSITE" id="PS01159">
    <property type="entry name" value="WW_DOMAIN_1"/>
    <property type="match status" value="1"/>
</dbReference>
<dbReference type="InterPro" id="IPR042294">
    <property type="entry name" value="SETD2_animal"/>
</dbReference>
<feature type="compositionally biased region" description="Low complexity" evidence="17">
    <location>
        <begin position="233"/>
        <end position="242"/>
    </location>
</feature>
<dbReference type="PROSITE" id="PS51215">
    <property type="entry name" value="AWS"/>
    <property type="match status" value="1"/>
</dbReference>
<evidence type="ECO:0000256" key="9">
    <source>
        <dbReference type="ARBA" id="ARBA00022691"/>
    </source>
</evidence>